<evidence type="ECO:0000313" key="3">
    <source>
        <dbReference type="EMBL" id="GAG01449.1"/>
    </source>
</evidence>
<keyword evidence="1" id="KW-1133">Transmembrane helix</keyword>
<feature type="domain" description="AMP-dependent synthetase/ligase" evidence="2">
    <location>
        <begin position="44"/>
        <end position="141"/>
    </location>
</feature>
<name>X0U6R7_9ZZZZ</name>
<feature type="non-terminal residue" evidence="3">
    <location>
        <position position="152"/>
    </location>
</feature>
<evidence type="ECO:0000256" key="1">
    <source>
        <dbReference type="SAM" id="Phobius"/>
    </source>
</evidence>
<sequence length="152" mass="17718">MDKELPDYIKNRYWEKYLPEAMTVDLDIPADMSLIDVWLYNSDKFLDKVKFDFFGKEFTNRMLFTLTKRFAAALKDLGFKKGDVVALWLPNCPQFSIVYFASIYLGATMTAISPLFTKRELEYQINDSGAKYLITIDRFVGEYQKVADKLSL</sequence>
<dbReference type="Gene3D" id="3.40.50.980">
    <property type="match status" value="1"/>
</dbReference>
<dbReference type="EMBL" id="BARS01029158">
    <property type="protein sequence ID" value="GAG01449.1"/>
    <property type="molecule type" value="Genomic_DNA"/>
</dbReference>
<evidence type="ECO:0000259" key="2">
    <source>
        <dbReference type="Pfam" id="PF00501"/>
    </source>
</evidence>
<comment type="caution">
    <text evidence="3">The sequence shown here is derived from an EMBL/GenBank/DDBJ whole genome shotgun (WGS) entry which is preliminary data.</text>
</comment>
<dbReference type="PANTHER" id="PTHR24096:SF422">
    <property type="entry name" value="BCDNA.GH02901"/>
    <property type="match status" value="1"/>
</dbReference>
<keyword evidence="1" id="KW-0812">Transmembrane</keyword>
<proteinExistence type="predicted"/>
<gene>
    <name evidence="3" type="ORF">S01H1_45608</name>
</gene>
<reference evidence="3" key="1">
    <citation type="journal article" date="2014" name="Front. Microbiol.">
        <title>High frequency of phylogenetically diverse reductive dehalogenase-homologous genes in deep subseafloor sedimentary metagenomes.</title>
        <authorList>
            <person name="Kawai M."/>
            <person name="Futagami T."/>
            <person name="Toyoda A."/>
            <person name="Takaki Y."/>
            <person name="Nishi S."/>
            <person name="Hori S."/>
            <person name="Arai W."/>
            <person name="Tsubouchi T."/>
            <person name="Morono Y."/>
            <person name="Uchiyama I."/>
            <person name="Ito T."/>
            <person name="Fujiyama A."/>
            <person name="Inagaki F."/>
            <person name="Takami H."/>
        </authorList>
    </citation>
    <scope>NUCLEOTIDE SEQUENCE</scope>
    <source>
        <strain evidence="3">Expedition CK06-06</strain>
    </source>
</reference>
<keyword evidence="1" id="KW-0472">Membrane</keyword>
<feature type="transmembrane region" description="Helical" evidence="1">
    <location>
        <begin position="97"/>
        <end position="116"/>
    </location>
</feature>
<protein>
    <recommendedName>
        <fullName evidence="2">AMP-dependent synthetase/ligase domain-containing protein</fullName>
    </recommendedName>
</protein>
<dbReference type="SUPFAM" id="SSF56801">
    <property type="entry name" value="Acetyl-CoA synthetase-like"/>
    <property type="match status" value="1"/>
</dbReference>
<dbReference type="PANTHER" id="PTHR24096">
    <property type="entry name" value="LONG-CHAIN-FATTY-ACID--COA LIGASE"/>
    <property type="match status" value="1"/>
</dbReference>
<accession>X0U6R7</accession>
<dbReference type="Pfam" id="PF00501">
    <property type="entry name" value="AMP-binding"/>
    <property type="match status" value="1"/>
</dbReference>
<organism evidence="3">
    <name type="scientific">marine sediment metagenome</name>
    <dbReference type="NCBI Taxonomy" id="412755"/>
    <lineage>
        <taxon>unclassified sequences</taxon>
        <taxon>metagenomes</taxon>
        <taxon>ecological metagenomes</taxon>
    </lineage>
</organism>
<dbReference type="AlphaFoldDB" id="X0U6R7"/>
<dbReference type="GO" id="GO:0016405">
    <property type="term" value="F:CoA-ligase activity"/>
    <property type="evidence" value="ECO:0007669"/>
    <property type="project" value="TreeGrafter"/>
</dbReference>
<dbReference type="InterPro" id="IPR000873">
    <property type="entry name" value="AMP-dep_synth/lig_dom"/>
</dbReference>